<comment type="caution">
    <text evidence="2">The sequence shown here is derived from an EMBL/GenBank/DDBJ whole genome shotgun (WGS) entry which is preliminary data.</text>
</comment>
<evidence type="ECO:0000313" key="3">
    <source>
        <dbReference type="Proteomes" id="UP000245119"/>
    </source>
</evidence>
<keyword evidence="1" id="KW-0732">Signal</keyword>
<feature type="chain" id="PRO_5015557741" description="EB domain-containing protein" evidence="1">
    <location>
        <begin position="18"/>
        <end position="302"/>
    </location>
</feature>
<reference evidence="2 3" key="1">
    <citation type="submission" date="2018-04" db="EMBL/GenBank/DDBJ databases">
        <title>The genome of golden apple snail Pomacea canaliculata provides insight into stress tolerance and invasive adaptation.</title>
        <authorList>
            <person name="Liu C."/>
            <person name="Liu B."/>
            <person name="Ren Y."/>
            <person name="Zhang Y."/>
            <person name="Wang H."/>
            <person name="Li S."/>
            <person name="Jiang F."/>
            <person name="Yin L."/>
            <person name="Zhang G."/>
            <person name="Qian W."/>
            <person name="Fan W."/>
        </authorList>
    </citation>
    <scope>NUCLEOTIDE SEQUENCE [LARGE SCALE GENOMIC DNA]</scope>
    <source>
        <strain evidence="2">SZHN2017</strain>
        <tissue evidence="2">Muscle</tissue>
    </source>
</reference>
<gene>
    <name evidence="2" type="ORF">C0Q70_10175</name>
</gene>
<proteinExistence type="predicted"/>
<dbReference type="OrthoDB" id="6059033at2759"/>
<organism evidence="2 3">
    <name type="scientific">Pomacea canaliculata</name>
    <name type="common">Golden apple snail</name>
    <dbReference type="NCBI Taxonomy" id="400727"/>
    <lineage>
        <taxon>Eukaryota</taxon>
        <taxon>Metazoa</taxon>
        <taxon>Spiralia</taxon>
        <taxon>Lophotrochozoa</taxon>
        <taxon>Mollusca</taxon>
        <taxon>Gastropoda</taxon>
        <taxon>Caenogastropoda</taxon>
        <taxon>Architaenioglossa</taxon>
        <taxon>Ampullarioidea</taxon>
        <taxon>Ampullariidae</taxon>
        <taxon>Pomacea</taxon>
    </lineage>
</organism>
<dbReference type="AlphaFoldDB" id="A0A2T7PBW0"/>
<evidence type="ECO:0000256" key="1">
    <source>
        <dbReference type="SAM" id="SignalP"/>
    </source>
</evidence>
<sequence length="302" mass="33680">MHALLLSLLYISAFASGANPAPPGGCTEGKHQVCIQNATCINNVCVCNAGLKGDGRFECVKTDEHVCQVAADPRMRAFEGSRARIFFPCKYRLTRFMTSFRNSKSRLRFCEFEAFSFNKVVDGLHFVGGLEVKVFIYDSGVQQSYQRDFLKFDIDSAGIHSDDSLLRWGTSSSSMLFHGVGVVCKFDKIEKFAILEIEECGVRFKFRAHNPREPPNKQRLMPGLSIQAPASASFSTNDEFESIPFFSLCGRTFGDGDNNTIFNNHRINILGLINGIRIDKTGRAAPLLQGVHRRHDPVRALP</sequence>
<dbReference type="EMBL" id="PZQS01000005">
    <property type="protein sequence ID" value="PVD30900.1"/>
    <property type="molecule type" value="Genomic_DNA"/>
</dbReference>
<dbReference type="Proteomes" id="UP000245119">
    <property type="component" value="Linkage Group LG5"/>
</dbReference>
<evidence type="ECO:0008006" key="4">
    <source>
        <dbReference type="Google" id="ProtNLM"/>
    </source>
</evidence>
<protein>
    <recommendedName>
        <fullName evidence="4">EB domain-containing protein</fullName>
    </recommendedName>
</protein>
<name>A0A2T7PBW0_POMCA</name>
<evidence type="ECO:0000313" key="2">
    <source>
        <dbReference type="EMBL" id="PVD30900.1"/>
    </source>
</evidence>
<feature type="signal peptide" evidence="1">
    <location>
        <begin position="1"/>
        <end position="17"/>
    </location>
</feature>
<keyword evidence="3" id="KW-1185">Reference proteome</keyword>
<accession>A0A2T7PBW0</accession>